<dbReference type="PANTHER" id="PTHR42784">
    <property type="entry name" value="PYRANOSE 2-OXIDASE"/>
    <property type="match status" value="1"/>
</dbReference>
<evidence type="ECO:0000256" key="1">
    <source>
        <dbReference type="ARBA" id="ARBA00001974"/>
    </source>
</evidence>
<feature type="domain" description="Glucose-methanol-choline oxidoreductase N-terminal" evidence="6">
    <location>
        <begin position="175"/>
        <end position="267"/>
    </location>
</feature>
<comment type="caution">
    <text evidence="9">The sequence shown here is derived from an EMBL/GenBank/DDBJ whole genome shotgun (WGS) entry which is preliminary data.</text>
</comment>
<dbReference type="AlphaFoldDB" id="A0A420EP33"/>
<evidence type="ECO:0000259" key="6">
    <source>
        <dbReference type="Pfam" id="PF00732"/>
    </source>
</evidence>
<dbReference type="SUPFAM" id="SSF51905">
    <property type="entry name" value="FAD/NAD(P)-binding domain"/>
    <property type="match status" value="1"/>
</dbReference>
<evidence type="ECO:0000256" key="3">
    <source>
        <dbReference type="ARBA" id="ARBA00022630"/>
    </source>
</evidence>
<organism evidence="9 10">
    <name type="scientific">Altericroceibacterium spongiae</name>
    <dbReference type="NCBI Taxonomy" id="2320269"/>
    <lineage>
        <taxon>Bacteria</taxon>
        <taxon>Pseudomonadati</taxon>
        <taxon>Pseudomonadota</taxon>
        <taxon>Alphaproteobacteria</taxon>
        <taxon>Sphingomonadales</taxon>
        <taxon>Erythrobacteraceae</taxon>
        <taxon>Altericroceibacterium</taxon>
    </lineage>
</organism>
<feature type="domain" description="FAD dependent oxidoreductase" evidence="7">
    <location>
        <begin position="25"/>
        <end position="60"/>
    </location>
</feature>
<evidence type="ECO:0000313" key="9">
    <source>
        <dbReference type="EMBL" id="RKF22430.1"/>
    </source>
</evidence>
<reference evidence="9 10" key="1">
    <citation type="submission" date="2018-09" db="EMBL/GenBank/DDBJ databases">
        <title>Altererythrobacter spongiae sp. nov., isolated from a marine sponge.</title>
        <authorList>
            <person name="Zhuang L."/>
            <person name="Luo L."/>
        </authorList>
    </citation>
    <scope>NUCLEOTIDE SEQUENCE [LARGE SCALE GENOMIC DNA]</scope>
    <source>
        <strain evidence="9 10">HN-Y73</strain>
    </source>
</reference>
<accession>A0A420EP33</accession>
<dbReference type="InterPro" id="IPR000172">
    <property type="entry name" value="GMC_OxRdtase_N"/>
</dbReference>
<feature type="domain" description="Glucose-methanol-choline oxidoreductase C-terminal" evidence="8">
    <location>
        <begin position="354"/>
        <end position="459"/>
    </location>
</feature>
<dbReference type="PANTHER" id="PTHR42784:SF1">
    <property type="entry name" value="PYRANOSE 2-OXIDASE"/>
    <property type="match status" value="1"/>
</dbReference>
<dbReference type="Proteomes" id="UP000284395">
    <property type="component" value="Unassembled WGS sequence"/>
</dbReference>
<dbReference type="GO" id="GO:0050660">
    <property type="term" value="F:flavin adenine dinucleotide binding"/>
    <property type="evidence" value="ECO:0007669"/>
    <property type="project" value="InterPro"/>
</dbReference>
<dbReference type="InterPro" id="IPR007867">
    <property type="entry name" value="GMC_OxRtase_C"/>
</dbReference>
<evidence type="ECO:0000256" key="4">
    <source>
        <dbReference type="ARBA" id="ARBA00022827"/>
    </source>
</evidence>
<comment type="similarity">
    <text evidence="2">Belongs to the GMC oxidoreductase family.</text>
</comment>
<dbReference type="Pfam" id="PF01266">
    <property type="entry name" value="DAO"/>
    <property type="match status" value="1"/>
</dbReference>
<dbReference type="InterPro" id="IPR006076">
    <property type="entry name" value="FAD-dep_OxRdtase"/>
</dbReference>
<keyword evidence="10" id="KW-1185">Reference proteome</keyword>
<protein>
    <submittedName>
        <fullName evidence="9">GMC family oxidoreductase</fullName>
    </submittedName>
</protein>
<dbReference type="EMBL" id="RAPF01000002">
    <property type="protein sequence ID" value="RKF22430.1"/>
    <property type="molecule type" value="Genomic_DNA"/>
</dbReference>
<name>A0A420EP33_9SPHN</name>
<evidence type="ECO:0000259" key="8">
    <source>
        <dbReference type="Pfam" id="PF05199"/>
    </source>
</evidence>
<keyword evidence="3" id="KW-0285">Flavoprotein</keyword>
<evidence type="ECO:0000256" key="5">
    <source>
        <dbReference type="ARBA" id="ARBA00023002"/>
    </source>
</evidence>
<keyword evidence="4" id="KW-0274">FAD</keyword>
<evidence type="ECO:0000259" key="7">
    <source>
        <dbReference type="Pfam" id="PF01266"/>
    </source>
</evidence>
<dbReference type="InterPro" id="IPR036188">
    <property type="entry name" value="FAD/NAD-bd_sf"/>
</dbReference>
<sequence>MREGRFDAMTIVNMDSAPAYGIAADVVVVGGGMAGLTLARKLAPGRRVVVLERGGAAPGAVDPACADGEVAGLPYPLGEIRDFRLGGSSSVWAGYIAPLDHRDFAIGTGTELCGWPIEFDELAIYADEAASLLNVASADFDPNLMDIPAALRKQLSPHGVDLRYWRFSKPIVRMADNWSQDLARSAEITVLTGARAIEILLTYAQNEVEAITCMAADGTRFDVRGGIFVLASGGLETPRLMLASQSRNPSGVGNDEGMVGSCFCEHPHLMVPGFELATDSALSAYATTGTLRDGSPATVNVALHACAANLNARAHFFRTPAMAEDAVPKLGIFFEQSPIIKSRVFLGDCCDSSGVRQLVLDWRIAEKDVEEFAAIANTLSGALARAGHGRFVRELHPADIGPELILHSNHQLGTTRMAVNAEQGVVDRNARVFGVDNLYVAGGSIFPRVGWANPTFTVMQCTLRLADHLAESV</sequence>
<comment type="cofactor">
    <cofactor evidence="1">
        <name>FAD</name>
        <dbReference type="ChEBI" id="CHEBI:57692"/>
    </cofactor>
</comment>
<keyword evidence="5" id="KW-0560">Oxidoreductase</keyword>
<dbReference type="RefSeq" id="WP_120323629.1">
    <property type="nucleotide sequence ID" value="NZ_RAPF01000002.1"/>
</dbReference>
<evidence type="ECO:0000313" key="10">
    <source>
        <dbReference type="Proteomes" id="UP000284395"/>
    </source>
</evidence>
<dbReference type="Pfam" id="PF00732">
    <property type="entry name" value="GMC_oxred_N"/>
    <property type="match status" value="1"/>
</dbReference>
<dbReference type="OrthoDB" id="9798604at2"/>
<gene>
    <name evidence="9" type="ORF">D6851_04160</name>
</gene>
<dbReference type="Gene3D" id="3.50.50.60">
    <property type="entry name" value="FAD/NAD(P)-binding domain"/>
    <property type="match status" value="2"/>
</dbReference>
<dbReference type="GO" id="GO:0016614">
    <property type="term" value="F:oxidoreductase activity, acting on CH-OH group of donors"/>
    <property type="evidence" value="ECO:0007669"/>
    <property type="project" value="InterPro"/>
</dbReference>
<evidence type="ECO:0000256" key="2">
    <source>
        <dbReference type="ARBA" id="ARBA00010790"/>
    </source>
</evidence>
<dbReference type="InterPro" id="IPR051473">
    <property type="entry name" value="P2Ox-like"/>
</dbReference>
<dbReference type="Pfam" id="PF05199">
    <property type="entry name" value="GMC_oxred_C"/>
    <property type="match status" value="1"/>
</dbReference>
<proteinExistence type="inferred from homology"/>